<accession>A0A1S1N577</accession>
<organism evidence="1 2">
    <name type="scientific">Pseudoalteromonas byunsanensis</name>
    <dbReference type="NCBI Taxonomy" id="327939"/>
    <lineage>
        <taxon>Bacteria</taxon>
        <taxon>Pseudomonadati</taxon>
        <taxon>Pseudomonadota</taxon>
        <taxon>Gammaproteobacteria</taxon>
        <taxon>Alteromonadales</taxon>
        <taxon>Pseudoalteromonadaceae</taxon>
        <taxon>Pseudoalteromonas</taxon>
    </lineage>
</organism>
<keyword evidence="2" id="KW-1185">Reference proteome</keyword>
<sequence length="92" mass="10320">MTKTEKRLEKELIKLLTLACENLKALSPHFCYLSHTGSMKKLSTTLNVQLYCSEPLTKSELNQALELLNNHLKALSCSLKASQINVKIDSTN</sequence>
<evidence type="ECO:0000313" key="1">
    <source>
        <dbReference type="EMBL" id="OHU94575.1"/>
    </source>
</evidence>
<dbReference type="STRING" id="327939.BIW53_16070"/>
<dbReference type="Proteomes" id="UP000180253">
    <property type="component" value="Unassembled WGS sequence"/>
</dbReference>
<comment type="caution">
    <text evidence="1">The sequence shown here is derived from an EMBL/GenBank/DDBJ whole genome shotgun (WGS) entry which is preliminary data.</text>
</comment>
<reference evidence="1 2" key="1">
    <citation type="submission" date="2016-10" db="EMBL/GenBank/DDBJ databases">
        <title>Pseudoalteromonas amylolytica sp. nov., isolated from the surface seawater.</title>
        <authorList>
            <person name="Wu Y.-H."/>
            <person name="Cheng H."/>
            <person name="Jin X.-B."/>
            <person name="Wang C.-S."/>
            <person name="Xu X.-W."/>
        </authorList>
    </citation>
    <scope>NUCLEOTIDE SEQUENCE [LARGE SCALE GENOMIC DNA]</scope>
    <source>
        <strain evidence="1 2">JCM 12483</strain>
    </source>
</reference>
<dbReference type="OrthoDB" id="6996126at2"/>
<evidence type="ECO:0000313" key="2">
    <source>
        <dbReference type="Proteomes" id="UP000180253"/>
    </source>
</evidence>
<dbReference type="RefSeq" id="WP_070993043.1">
    <property type="nucleotide sequence ID" value="NZ_CBCSHD010000010.1"/>
</dbReference>
<gene>
    <name evidence="1" type="ORF">BIW53_16070</name>
</gene>
<protein>
    <submittedName>
        <fullName evidence="1">Uncharacterized protein</fullName>
    </submittedName>
</protein>
<dbReference type="AlphaFoldDB" id="A0A1S1N577"/>
<name>A0A1S1N577_9GAMM</name>
<dbReference type="EMBL" id="MNAN01000034">
    <property type="protein sequence ID" value="OHU94575.1"/>
    <property type="molecule type" value="Genomic_DNA"/>
</dbReference>
<proteinExistence type="predicted"/>